<dbReference type="InterPro" id="IPR039512">
    <property type="entry name" value="RCHY1_zinc-ribbon"/>
</dbReference>
<dbReference type="Gene3D" id="2.20.28.10">
    <property type="match status" value="1"/>
</dbReference>
<dbReference type="EMBL" id="AMZH03018103">
    <property type="protein sequence ID" value="RRT42060.1"/>
    <property type="molecule type" value="Genomic_DNA"/>
</dbReference>
<protein>
    <recommendedName>
        <fullName evidence="5">RING-type domain-containing protein</fullName>
    </recommendedName>
</protein>
<organism evidence="6 7">
    <name type="scientific">Ensete ventricosum</name>
    <name type="common">Abyssinian banana</name>
    <name type="synonym">Musa ensete</name>
    <dbReference type="NCBI Taxonomy" id="4639"/>
    <lineage>
        <taxon>Eukaryota</taxon>
        <taxon>Viridiplantae</taxon>
        <taxon>Streptophyta</taxon>
        <taxon>Embryophyta</taxon>
        <taxon>Tracheophyta</taxon>
        <taxon>Spermatophyta</taxon>
        <taxon>Magnoliopsida</taxon>
        <taxon>Liliopsida</taxon>
        <taxon>Zingiberales</taxon>
        <taxon>Musaceae</taxon>
        <taxon>Ensete</taxon>
    </lineage>
</organism>
<evidence type="ECO:0000256" key="3">
    <source>
        <dbReference type="ARBA" id="ARBA00022833"/>
    </source>
</evidence>
<proteinExistence type="predicted"/>
<keyword evidence="1" id="KW-0479">Metal-binding</keyword>
<gene>
    <name evidence="6" type="ORF">B296_00057380</name>
</gene>
<evidence type="ECO:0000259" key="5">
    <source>
        <dbReference type="PROSITE" id="PS50089"/>
    </source>
</evidence>
<dbReference type="InterPro" id="IPR013083">
    <property type="entry name" value="Znf_RING/FYVE/PHD"/>
</dbReference>
<dbReference type="InterPro" id="IPR001841">
    <property type="entry name" value="Znf_RING"/>
</dbReference>
<accession>A0A426XRI4</accession>
<dbReference type="GO" id="GO:0006511">
    <property type="term" value="P:ubiquitin-dependent protein catabolic process"/>
    <property type="evidence" value="ECO:0007669"/>
    <property type="project" value="TreeGrafter"/>
</dbReference>
<feature type="domain" description="RING-type" evidence="5">
    <location>
        <begin position="5"/>
        <end position="42"/>
    </location>
</feature>
<reference evidence="6 7" key="1">
    <citation type="journal article" date="2014" name="Agronomy (Basel)">
        <title>A Draft Genome Sequence for Ensete ventricosum, the Drought-Tolerant Tree Against Hunger.</title>
        <authorList>
            <person name="Harrison J."/>
            <person name="Moore K.A."/>
            <person name="Paszkiewicz K."/>
            <person name="Jones T."/>
            <person name="Grant M."/>
            <person name="Ambacheew D."/>
            <person name="Muzemil S."/>
            <person name="Studholme D.J."/>
        </authorList>
    </citation>
    <scope>NUCLEOTIDE SEQUENCE [LARGE SCALE GENOMIC DNA]</scope>
</reference>
<dbReference type="PANTHER" id="PTHR21319">
    <property type="entry name" value="RING FINGER AND CHY ZINC FINGER DOMAIN-CONTAINING PROTEIN 1"/>
    <property type="match status" value="1"/>
</dbReference>
<keyword evidence="3" id="KW-0862">Zinc</keyword>
<dbReference type="PROSITE" id="PS50089">
    <property type="entry name" value="ZF_RING_2"/>
    <property type="match status" value="1"/>
</dbReference>
<dbReference type="AlphaFoldDB" id="A0A426XRI4"/>
<sequence>MRHHCSICYEYLFDSMKETTVMKCGHTTHTECLHEMLKHEKCRHQICSKSLIDMTKVWRKLDEEIEETEMPEDYRSRNVWILCNDCSDITEVFYHIIDHKSCHCQSCNTCMIAPPVINPSMTGLINPKCLGLMSKSNASGSVSFLIPSLIDVYIQKMFWISWTRFGCNKYIGIRCYGASILICTNYCHAHPFYLMHLNPLQSNLLGSIKTHTW</sequence>
<dbReference type="SUPFAM" id="SSF57850">
    <property type="entry name" value="RING/U-box"/>
    <property type="match status" value="1"/>
</dbReference>
<dbReference type="GO" id="GO:0061630">
    <property type="term" value="F:ubiquitin protein ligase activity"/>
    <property type="evidence" value="ECO:0007669"/>
    <property type="project" value="TreeGrafter"/>
</dbReference>
<dbReference type="InterPro" id="IPR027370">
    <property type="entry name" value="Znf-RING_euk"/>
</dbReference>
<dbReference type="Pfam" id="PF14599">
    <property type="entry name" value="zinc_ribbon_6"/>
    <property type="match status" value="1"/>
</dbReference>
<dbReference type="GO" id="GO:0008270">
    <property type="term" value="F:zinc ion binding"/>
    <property type="evidence" value="ECO:0007669"/>
    <property type="project" value="UniProtKB-KW"/>
</dbReference>
<evidence type="ECO:0000256" key="1">
    <source>
        <dbReference type="ARBA" id="ARBA00022723"/>
    </source>
</evidence>
<keyword evidence="2 4" id="KW-0863">Zinc-finger</keyword>
<evidence type="ECO:0000313" key="7">
    <source>
        <dbReference type="Proteomes" id="UP000287651"/>
    </source>
</evidence>
<dbReference type="Proteomes" id="UP000287651">
    <property type="component" value="Unassembled WGS sequence"/>
</dbReference>
<evidence type="ECO:0000313" key="6">
    <source>
        <dbReference type="EMBL" id="RRT42060.1"/>
    </source>
</evidence>
<comment type="caution">
    <text evidence="6">The sequence shown here is derived from an EMBL/GenBank/DDBJ whole genome shotgun (WGS) entry which is preliminary data.</text>
</comment>
<dbReference type="Pfam" id="PF13445">
    <property type="entry name" value="zf-RING_UBOX"/>
    <property type="match status" value="1"/>
</dbReference>
<dbReference type="GO" id="GO:0016567">
    <property type="term" value="P:protein ubiquitination"/>
    <property type="evidence" value="ECO:0007669"/>
    <property type="project" value="TreeGrafter"/>
</dbReference>
<dbReference type="GO" id="GO:0005634">
    <property type="term" value="C:nucleus"/>
    <property type="evidence" value="ECO:0007669"/>
    <property type="project" value="TreeGrafter"/>
</dbReference>
<dbReference type="Gene3D" id="3.30.40.10">
    <property type="entry name" value="Zinc/RING finger domain, C3HC4 (zinc finger)"/>
    <property type="match status" value="1"/>
</dbReference>
<evidence type="ECO:0000256" key="4">
    <source>
        <dbReference type="PROSITE-ProRule" id="PRU00175"/>
    </source>
</evidence>
<dbReference type="PANTHER" id="PTHR21319:SF20">
    <property type="entry name" value="E3 UBIQUITIN-PROTEIN LIGASE MIEL1"/>
    <property type="match status" value="1"/>
</dbReference>
<name>A0A426XRI4_ENSVE</name>
<evidence type="ECO:0000256" key="2">
    <source>
        <dbReference type="ARBA" id="ARBA00022771"/>
    </source>
</evidence>